<evidence type="ECO:0000313" key="2">
    <source>
        <dbReference type="Proteomes" id="UP001082703"/>
    </source>
</evidence>
<reference evidence="1 2" key="1">
    <citation type="submission" date="2022-11" db="EMBL/GenBank/DDBJ databases">
        <authorList>
            <person name="Caiyu Z."/>
        </authorList>
    </citation>
    <scope>NUCLEOTIDE SEQUENCE [LARGE SCALE GENOMIC DNA]</scope>
    <source>
        <strain evidence="1 2">YR-4</strain>
    </source>
</reference>
<keyword evidence="2" id="KW-1185">Reference proteome</keyword>
<name>A0ABT4BV70_9FIRM</name>
<evidence type="ECO:0000313" key="1">
    <source>
        <dbReference type="EMBL" id="MCY1714785.1"/>
    </source>
</evidence>
<sequence>MKIGIIMIAAVLIFAVFRALKTHFACPNCGCQFKTPVLEYIFTLHFLNKRMVTCPKCGHTDLMAPQWDEKR</sequence>
<organism evidence="1 2">
    <name type="scientific">Caproiciproducens galactitolivorans</name>
    <dbReference type="NCBI Taxonomy" id="642589"/>
    <lineage>
        <taxon>Bacteria</taxon>
        <taxon>Bacillati</taxon>
        <taxon>Bacillota</taxon>
        <taxon>Clostridia</taxon>
        <taxon>Eubacteriales</taxon>
        <taxon>Acutalibacteraceae</taxon>
        <taxon>Caproiciproducens</taxon>
    </lineage>
</organism>
<accession>A0ABT4BV70</accession>
<comment type="caution">
    <text evidence="1">The sequence shown here is derived from an EMBL/GenBank/DDBJ whole genome shotgun (WGS) entry which is preliminary data.</text>
</comment>
<proteinExistence type="predicted"/>
<protein>
    <submittedName>
        <fullName evidence="1">Uncharacterized protein</fullName>
    </submittedName>
</protein>
<gene>
    <name evidence="1" type="ORF">OUY18_11030</name>
</gene>
<dbReference type="RefSeq" id="WP_268058841.1">
    <property type="nucleotide sequence ID" value="NZ_JAPOHA010000011.1"/>
</dbReference>
<dbReference type="EMBL" id="JAPOHA010000011">
    <property type="protein sequence ID" value="MCY1714785.1"/>
    <property type="molecule type" value="Genomic_DNA"/>
</dbReference>
<dbReference type="Proteomes" id="UP001082703">
    <property type="component" value="Unassembled WGS sequence"/>
</dbReference>